<gene>
    <name evidence="5" type="ORF">AQI70_10210</name>
</gene>
<dbReference type="OrthoDB" id="5185837at2"/>
<proteinExistence type="predicted"/>
<organism evidence="5 6">
    <name type="scientific">Streptomyces curacoi</name>
    <dbReference type="NCBI Taxonomy" id="146536"/>
    <lineage>
        <taxon>Bacteria</taxon>
        <taxon>Bacillati</taxon>
        <taxon>Actinomycetota</taxon>
        <taxon>Actinomycetes</taxon>
        <taxon>Kitasatosporales</taxon>
        <taxon>Streptomycetaceae</taxon>
        <taxon>Streptomyces</taxon>
    </lineage>
</organism>
<dbReference type="EMBL" id="LMWJ01000006">
    <property type="protein sequence ID" value="KUM79208.1"/>
    <property type="molecule type" value="Genomic_DNA"/>
</dbReference>
<dbReference type="STRING" id="146536.AQI70_10210"/>
<name>A0A117PGE7_9ACTN</name>
<sequence>MRSLERHRDVAAYALGVLNEAEAFRFEDHLMECPRCAAHVTEFGPVTRQLMLYRRATPRFVHPMAKPGPQMLNRLLEAVAVRHRARRRRMLYAVAASVVIALAGPGVAVMAGGDDSAVRVVAATDERSGVWAQVTTENEVYGSQVELKVKDGAGPRACHLVAIGRDGSEETVTSWSAAHHDARENTMTGASAMHTDEIVRYEVRTAGGEHLVTLEAPLSR</sequence>
<evidence type="ECO:0000313" key="6">
    <source>
        <dbReference type="Proteomes" id="UP000054024"/>
    </source>
</evidence>
<keyword evidence="1" id="KW-0805">Transcription regulation</keyword>
<evidence type="ECO:0000256" key="2">
    <source>
        <dbReference type="ARBA" id="ARBA00023163"/>
    </source>
</evidence>
<dbReference type="InterPro" id="IPR041916">
    <property type="entry name" value="Anti_sigma_zinc_sf"/>
</dbReference>
<dbReference type="InterPro" id="IPR027383">
    <property type="entry name" value="Znf_put"/>
</dbReference>
<keyword evidence="3" id="KW-0812">Transmembrane</keyword>
<protein>
    <recommendedName>
        <fullName evidence="4">Putative zinc-finger domain-containing protein</fullName>
    </recommendedName>
</protein>
<accession>A0A117PGE7</accession>
<dbReference type="RefSeq" id="WP_062146754.1">
    <property type="nucleotide sequence ID" value="NZ_KQ947986.1"/>
</dbReference>
<evidence type="ECO:0000256" key="3">
    <source>
        <dbReference type="SAM" id="Phobius"/>
    </source>
</evidence>
<feature type="domain" description="Putative zinc-finger" evidence="4">
    <location>
        <begin position="10"/>
        <end position="37"/>
    </location>
</feature>
<dbReference type="Pfam" id="PF13490">
    <property type="entry name" value="zf-HC2"/>
    <property type="match status" value="1"/>
</dbReference>
<evidence type="ECO:0000259" key="4">
    <source>
        <dbReference type="Pfam" id="PF13490"/>
    </source>
</evidence>
<keyword evidence="2" id="KW-0804">Transcription</keyword>
<dbReference type="Gene3D" id="1.10.10.1320">
    <property type="entry name" value="Anti-sigma factor, zinc-finger domain"/>
    <property type="match status" value="1"/>
</dbReference>
<dbReference type="Proteomes" id="UP000054024">
    <property type="component" value="Unassembled WGS sequence"/>
</dbReference>
<dbReference type="AlphaFoldDB" id="A0A117PGE7"/>
<reference evidence="5 6" key="1">
    <citation type="submission" date="2015-10" db="EMBL/GenBank/DDBJ databases">
        <title>Draft genome sequence of Streptomyces curacoi DSM 40107, type strain for the species Streptomyces curacoi.</title>
        <authorList>
            <person name="Ruckert C."/>
            <person name="Winkler A."/>
            <person name="Kalinowski J."/>
            <person name="Kampfer P."/>
            <person name="Glaeser S."/>
        </authorList>
    </citation>
    <scope>NUCLEOTIDE SEQUENCE [LARGE SCALE GENOMIC DNA]</scope>
    <source>
        <strain evidence="5 6">DSM 40107</strain>
    </source>
</reference>
<comment type="caution">
    <text evidence="5">The sequence shown here is derived from an EMBL/GenBank/DDBJ whole genome shotgun (WGS) entry which is preliminary data.</text>
</comment>
<keyword evidence="3" id="KW-1133">Transmembrane helix</keyword>
<evidence type="ECO:0000313" key="5">
    <source>
        <dbReference type="EMBL" id="KUM79208.1"/>
    </source>
</evidence>
<feature type="transmembrane region" description="Helical" evidence="3">
    <location>
        <begin position="90"/>
        <end position="111"/>
    </location>
</feature>
<evidence type="ECO:0000256" key="1">
    <source>
        <dbReference type="ARBA" id="ARBA00023015"/>
    </source>
</evidence>
<keyword evidence="6" id="KW-1185">Reference proteome</keyword>
<keyword evidence="3" id="KW-0472">Membrane</keyword>